<evidence type="ECO:0000256" key="1">
    <source>
        <dbReference type="ARBA" id="ARBA00023125"/>
    </source>
</evidence>
<gene>
    <name evidence="5" type="primary">LOC118415305</name>
</gene>
<name>A0A9J7L4G2_BRAFL</name>
<dbReference type="Proteomes" id="UP000001554">
    <property type="component" value="Chromosome 5"/>
</dbReference>
<feature type="region of interest" description="Disordered" evidence="3">
    <location>
        <begin position="90"/>
        <end position="180"/>
    </location>
</feature>
<dbReference type="PANTHER" id="PTHR34605:SF5">
    <property type="entry name" value="INTEGRASE_RECOMBINASE XERD HOMOLOG"/>
    <property type="match status" value="1"/>
</dbReference>
<sequence>MSPKKSKRSCKKCGILIRDHHHAKAGRFCTGPPWPAPTPSPDPPAAADSPQIPDLETLQQQREDLQSAIERARLAREVRDLEADLRALQLDITSGKPVNSPPATPEKQLPGATPPVPPPANQTPPPSEQTPADHTPPPPPPPPPAQTTTTDQTPPPPAPTPPIVPPPAPAPAGTPPPANLQELRQHPQIQAAMQELTSSSLALDDLLSRPTTVPATSTVPASTPSPAAPLRRIDQDPQIYLATNTGHPPPPGLATTLERNLDAEISAFRASTFADSTKSTYGTHLRAYLQFCLFLGYPPVPATTEIVCRYAAFLARSLTYTSVRQYLNIVSLLHKEFGMPNPTLQNWQLHTVLRGIRRFKGDTPRRKLPITPTILLGILSTLDLSLSVDATFWAACLVAFFCLFWKANLVPSSKNAFSASKYLSRCDFKLSAWGFTVTCRFSKTIQFGERLLEIPLPAIPGSPLCPCAALTLAFSKTRGALPDQSAFLYSEPTGSLTPLTYPKFLRKLRSSLSALGFKPSLYAGHSFRRGGASYLLECGVPLDLIKIMGDWKSDSVFVYLAINLQGRLTVMNKMGQRLRTLL</sequence>
<keyword evidence="1" id="KW-0238">DNA-binding</keyword>
<dbReference type="GO" id="GO:0003677">
    <property type="term" value="F:DNA binding"/>
    <property type="evidence" value="ECO:0007669"/>
    <property type="project" value="UniProtKB-KW"/>
</dbReference>
<dbReference type="Gene3D" id="1.10.443.10">
    <property type="entry name" value="Intergrase catalytic core"/>
    <property type="match status" value="1"/>
</dbReference>
<evidence type="ECO:0000256" key="3">
    <source>
        <dbReference type="SAM" id="MobiDB-lite"/>
    </source>
</evidence>
<dbReference type="InterPro" id="IPR013762">
    <property type="entry name" value="Integrase-like_cat_sf"/>
</dbReference>
<dbReference type="AlphaFoldDB" id="A0A9J7L4G2"/>
<protein>
    <submittedName>
        <fullName evidence="5">Integrator complex subunit 3 homolog</fullName>
    </submittedName>
</protein>
<reference evidence="4" key="1">
    <citation type="journal article" date="2020" name="Nat. Ecol. Evol.">
        <title>Deeply conserved synteny resolves early events in vertebrate evolution.</title>
        <authorList>
            <person name="Simakov O."/>
            <person name="Marletaz F."/>
            <person name="Yue J.X."/>
            <person name="O'Connell B."/>
            <person name="Jenkins J."/>
            <person name="Brandt A."/>
            <person name="Calef R."/>
            <person name="Tung C.H."/>
            <person name="Huang T.K."/>
            <person name="Schmutz J."/>
            <person name="Satoh N."/>
            <person name="Yu J.K."/>
            <person name="Putnam N.H."/>
            <person name="Green R.E."/>
            <person name="Rokhsar D.S."/>
        </authorList>
    </citation>
    <scope>NUCLEOTIDE SEQUENCE [LARGE SCALE GENOMIC DNA]</scope>
    <source>
        <strain evidence="4">S238N-H82</strain>
    </source>
</reference>
<dbReference type="SUPFAM" id="SSF47823">
    <property type="entry name" value="lambda integrase-like, N-terminal domain"/>
    <property type="match status" value="1"/>
</dbReference>
<dbReference type="PANTHER" id="PTHR34605">
    <property type="entry name" value="PHAGE_INTEGRASE DOMAIN-CONTAINING PROTEIN"/>
    <property type="match status" value="1"/>
</dbReference>
<feature type="compositionally biased region" description="Low complexity" evidence="3">
    <location>
        <begin position="211"/>
        <end position="229"/>
    </location>
</feature>
<dbReference type="GO" id="GO:0006310">
    <property type="term" value="P:DNA recombination"/>
    <property type="evidence" value="ECO:0007669"/>
    <property type="project" value="UniProtKB-KW"/>
</dbReference>
<dbReference type="InterPro" id="IPR010998">
    <property type="entry name" value="Integrase_recombinase_N"/>
</dbReference>
<organism evidence="4 5">
    <name type="scientific">Branchiostoma floridae</name>
    <name type="common">Florida lancelet</name>
    <name type="synonym">Amphioxus</name>
    <dbReference type="NCBI Taxonomy" id="7739"/>
    <lineage>
        <taxon>Eukaryota</taxon>
        <taxon>Metazoa</taxon>
        <taxon>Chordata</taxon>
        <taxon>Cephalochordata</taxon>
        <taxon>Leptocardii</taxon>
        <taxon>Amphioxiformes</taxon>
        <taxon>Branchiostomatidae</taxon>
        <taxon>Branchiostoma</taxon>
    </lineage>
</organism>
<feature type="compositionally biased region" description="Pro residues" evidence="3">
    <location>
        <begin position="153"/>
        <end position="178"/>
    </location>
</feature>
<proteinExistence type="predicted"/>
<dbReference type="RefSeq" id="XP_035675702.1">
    <property type="nucleotide sequence ID" value="XM_035819809.1"/>
</dbReference>
<accession>A0A9J7L4G2</accession>
<evidence type="ECO:0000313" key="5">
    <source>
        <dbReference type="RefSeq" id="XP_035675702.1"/>
    </source>
</evidence>
<keyword evidence="2" id="KW-0233">DNA recombination</keyword>
<evidence type="ECO:0000256" key="2">
    <source>
        <dbReference type="ARBA" id="ARBA00023172"/>
    </source>
</evidence>
<dbReference type="InterPro" id="IPR052925">
    <property type="entry name" value="Phage_Integrase-like_Recomb"/>
</dbReference>
<evidence type="ECO:0000313" key="4">
    <source>
        <dbReference type="Proteomes" id="UP000001554"/>
    </source>
</evidence>
<dbReference type="GeneID" id="118415305"/>
<dbReference type="GO" id="GO:0015074">
    <property type="term" value="P:DNA integration"/>
    <property type="evidence" value="ECO:0007669"/>
    <property type="project" value="InterPro"/>
</dbReference>
<feature type="compositionally biased region" description="Pro residues" evidence="3">
    <location>
        <begin position="112"/>
        <end position="145"/>
    </location>
</feature>
<feature type="region of interest" description="Disordered" evidence="3">
    <location>
        <begin position="21"/>
        <end position="54"/>
    </location>
</feature>
<dbReference type="InterPro" id="IPR011010">
    <property type="entry name" value="DNA_brk_join_enz"/>
</dbReference>
<feature type="compositionally biased region" description="Pro residues" evidence="3">
    <location>
        <begin position="32"/>
        <end position="44"/>
    </location>
</feature>
<feature type="region of interest" description="Disordered" evidence="3">
    <location>
        <begin position="211"/>
        <end position="230"/>
    </location>
</feature>
<reference evidence="5" key="2">
    <citation type="submission" date="2025-08" db="UniProtKB">
        <authorList>
            <consortium name="RefSeq"/>
        </authorList>
    </citation>
    <scope>IDENTIFICATION</scope>
    <source>
        <strain evidence="5">S238N-H82</strain>
        <tissue evidence="5">Testes</tissue>
    </source>
</reference>
<dbReference type="KEGG" id="bfo:118415305"/>
<dbReference type="PRINTS" id="PR01217">
    <property type="entry name" value="PRICHEXTENSN"/>
</dbReference>
<dbReference type="Gene3D" id="1.10.150.130">
    <property type="match status" value="1"/>
</dbReference>
<keyword evidence="4" id="KW-1185">Reference proteome</keyword>
<dbReference type="SUPFAM" id="SSF56349">
    <property type="entry name" value="DNA breaking-rejoining enzymes"/>
    <property type="match status" value="1"/>
</dbReference>
<dbReference type="OrthoDB" id="5948016at2759"/>